<dbReference type="FunCoup" id="G4TQJ1">
    <property type="interactions" value="157"/>
</dbReference>
<dbReference type="SMART" id="SM00777">
    <property type="entry name" value="Mad3_BUB1_I"/>
    <property type="match status" value="1"/>
</dbReference>
<feature type="domain" description="Protein kinase" evidence="6">
    <location>
        <begin position="872"/>
        <end position="1199"/>
    </location>
</feature>
<dbReference type="PROSITE" id="PS50011">
    <property type="entry name" value="PROTEIN_KINASE_DOM"/>
    <property type="match status" value="1"/>
</dbReference>
<dbReference type="OrthoDB" id="248495at2759"/>
<accession>G4TQJ1</accession>
<evidence type="ECO:0000256" key="4">
    <source>
        <dbReference type="ARBA" id="ARBA00023328"/>
    </source>
</evidence>
<dbReference type="GO" id="GO:0032991">
    <property type="term" value="C:protein-containing complex"/>
    <property type="evidence" value="ECO:0007669"/>
    <property type="project" value="UniProtKB-ARBA"/>
</dbReference>
<dbReference type="GO" id="GO:0005634">
    <property type="term" value="C:nucleus"/>
    <property type="evidence" value="ECO:0007669"/>
    <property type="project" value="TreeGrafter"/>
</dbReference>
<feature type="region of interest" description="Disordered" evidence="5">
    <location>
        <begin position="215"/>
        <end position="277"/>
    </location>
</feature>
<dbReference type="AlphaFoldDB" id="G4TQJ1"/>
<feature type="compositionally biased region" description="Acidic residues" evidence="5">
    <location>
        <begin position="657"/>
        <end position="669"/>
    </location>
</feature>
<evidence type="ECO:0000259" key="7">
    <source>
        <dbReference type="PROSITE" id="PS51489"/>
    </source>
</evidence>
<evidence type="ECO:0000256" key="2">
    <source>
        <dbReference type="ARBA" id="ARBA00022454"/>
    </source>
</evidence>
<keyword evidence="2" id="KW-0158">Chromosome</keyword>
<dbReference type="Pfam" id="PF00069">
    <property type="entry name" value="Pkinase"/>
    <property type="match status" value="1"/>
</dbReference>
<evidence type="ECO:0000313" key="8">
    <source>
        <dbReference type="EMBL" id="CCA73586.1"/>
    </source>
</evidence>
<sequence>MDAPKTPVASYQELDEHDTVVDADLILQHKENIQPLASGRRAAALAGSLLATPKQKETRLAAERAQMEEDVELAMDNDDDPLAAWIRYVNWTVDNYPQGVSAESGLLELLERATRVFSADPRYRNDMRYLKLWIQYASCVDHPIKIFSYLNTNEIGTAYSLFYEEYCNALEKSGRREEAMDMYDIGIARRAHPLARLQARKRDFSLRMINSPLPSTIQAPAEASSRSTGRAALGERKSKKPATESRAPVSNNQASTRQNNFQIFTDGDAASGDGNAWPELETRDAQRKENYRSAVPAQGEVLKQSILDAPRTPRVEVYVDEEDVPKTPARHTRDEISTLSAKKPGMDTLKKDPLRNHIASAPEPAPVGKEKGKQPLKTTNSSGSKVAASSSSKPKSSRSLPSIKPNERLQIDVSMLVLSDGTEIHPLERRARDFGVADKKWPDPSPEQMALPGAFDDPFSPRAGDHHTKVDFEGTKSMALGNTTYTGMSKDPTVTINTKEALMAVYGMYNSPTKSMTGNAFQRSLVDPNQADLPTPMPQSVSKNENAGQRTPFQPFFEESTPAANRISSENQRTPGMAFRTPGASKGLSTGKRTLSLKRALQPVGTFAEEDENDEEYEPVTPAPVRQAKPLAIIPFMDEVPKSSPVFQPRPNAQLQGDEDDGPQDEEDIFSAPKPKVAFQPFQDEEDFEEAVFHDEDAREVPETSDDEMGEEYNEEEEAEYEAGPHRWAPALTPITERTYEHTGNWTTPLHIRDRTVAETPFAERDAYEQAERLAAELQAADNLADPDASQAWEEPPDVEEDAGLVCDPYTKSMTAQLIERLPMPAGQHDLRTQTCGQLERLQKFFDPKGRKSSGSKRGEDAYILNLDGDEYEVHRKLGEGGFGAVFLADDLQLLGDENEDSNMSSAVVAIKVVKPAILWESYALDRIHSMVDESTRRSIISPRSLYVYEDESYHVLEFSNHGTLLEAVNKAGDLKVGSGLGGAASTIPGMDEMLAMFFTVELLRTLEGLHSAGFIHGDLKIDNCMVRLEKSDEGLSTQYDPSGGGGWSSKGVMLIDFGRAIDTSLFPRGTSYVTGWKMDKRDCLEMREGRPWTYETDYYGLAGVVFCLLYGKYMELPVVKDGIQRLPATLKRYWKTTLWERLFSALLNPNGFGKSLPITDELRMIRRDMETWLVENGSRSTRPVPLRGLLKRLEALSC</sequence>
<dbReference type="GO" id="GO:0005524">
    <property type="term" value="F:ATP binding"/>
    <property type="evidence" value="ECO:0007669"/>
    <property type="project" value="InterPro"/>
</dbReference>
<dbReference type="OMA" id="NCEKGVG"/>
<dbReference type="eggNOG" id="KOG1166">
    <property type="taxonomic scope" value="Eukaryota"/>
</dbReference>
<dbReference type="EMBL" id="CAFZ01000236">
    <property type="protein sequence ID" value="CCA73586.1"/>
    <property type="molecule type" value="Genomic_DNA"/>
</dbReference>
<dbReference type="GO" id="GO:0000776">
    <property type="term" value="C:kinetochore"/>
    <property type="evidence" value="ECO:0007669"/>
    <property type="project" value="UniProtKB-KW"/>
</dbReference>
<dbReference type="Gene3D" id="1.10.510.10">
    <property type="entry name" value="Transferase(Phosphotransferase) domain 1"/>
    <property type="match status" value="1"/>
</dbReference>
<dbReference type="HOGENOM" id="CLU_002115_1_0_1"/>
<feature type="compositionally biased region" description="Polar residues" evidence="5">
    <location>
        <begin position="248"/>
        <end position="263"/>
    </location>
</feature>
<dbReference type="InterPro" id="IPR000719">
    <property type="entry name" value="Prot_kinase_dom"/>
</dbReference>
<dbReference type="InParanoid" id="G4TQJ1"/>
<dbReference type="Gene3D" id="1.25.40.430">
    <property type="match status" value="1"/>
</dbReference>
<dbReference type="Pfam" id="PF08311">
    <property type="entry name" value="Mad3_BUB1_I"/>
    <property type="match status" value="1"/>
</dbReference>
<evidence type="ECO:0000256" key="3">
    <source>
        <dbReference type="ARBA" id="ARBA00022838"/>
    </source>
</evidence>
<dbReference type="Proteomes" id="UP000007148">
    <property type="component" value="Unassembled WGS sequence"/>
</dbReference>
<feature type="compositionally biased region" description="Low complexity" evidence="5">
    <location>
        <begin position="381"/>
        <end position="404"/>
    </location>
</feature>
<feature type="region of interest" description="Disordered" evidence="5">
    <location>
        <begin position="567"/>
        <end position="590"/>
    </location>
</feature>
<organism evidence="8 9">
    <name type="scientific">Serendipita indica (strain DSM 11827)</name>
    <name type="common">Root endophyte fungus</name>
    <name type="synonym">Piriformospora indica</name>
    <dbReference type="NCBI Taxonomy" id="1109443"/>
    <lineage>
        <taxon>Eukaryota</taxon>
        <taxon>Fungi</taxon>
        <taxon>Dikarya</taxon>
        <taxon>Basidiomycota</taxon>
        <taxon>Agaricomycotina</taxon>
        <taxon>Agaricomycetes</taxon>
        <taxon>Sebacinales</taxon>
        <taxon>Serendipitaceae</taxon>
        <taxon>Serendipita</taxon>
    </lineage>
</organism>
<gene>
    <name evidence="8" type="ORF">PIIN_07538</name>
</gene>
<keyword evidence="3" id="KW-0995">Kinetochore</keyword>
<dbReference type="SMART" id="SM00220">
    <property type="entry name" value="S_TKc"/>
    <property type="match status" value="1"/>
</dbReference>
<evidence type="ECO:0000313" key="9">
    <source>
        <dbReference type="Proteomes" id="UP000007148"/>
    </source>
</evidence>
<keyword evidence="9" id="KW-1185">Reference proteome</keyword>
<name>G4TQJ1_SERID</name>
<feature type="region of interest" description="Disordered" evidence="5">
    <location>
        <begin position="321"/>
        <end position="406"/>
    </location>
</feature>
<feature type="compositionally biased region" description="Basic and acidic residues" evidence="5">
    <location>
        <begin position="692"/>
        <end position="702"/>
    </location>
</feature>
<feature type="compositionally biased region" description="Acidic residues" evidence="5">
    <location>
        <begin position="703"/>
        <end position="721"/>
    </location>
</feature>
<evidence type="ECO:0000259" key="6">
    <source>
        <dbReference type="PROSITE" id="PS50011"/>
    </source>
</evidence>
<dbReference type="PROSITE" id="PS51489">
    <property type="entry name" value="BUB1_N"/>
    <property type="match status" value="1"/>
</dbReference>
<keyword evidence="4" id="KW-0137">Centromere</keyword>
<comment type="subcellular location">
    <subcellularLocation>
        <location evidence="1">Chromosome</location>
        <location evidence="1">Centromere</location>
        <location evidence="1">Kinetochore</location>
    </subcellularLocation>
</comment>
<dbReference type="PANTHER" id="PTHR14030">
    <property type="entry name" value="MITOTIC CHECKPOINT SERINE/THREONINE-PROTEIN KINASE BUB1"/>
    <property type="match status" value="1"/>
</dbReference>
<dbReference type="InterPro" id="IPR011009">
    <property type="entry name" value="Kinase-like_dom_sf"/>
</dbReference>
<dbReference type="GO" id="GO:0004672">
    <property type="term" value="F:protein kinase activity"/>
    <property type="evidence" value="ECO:0007669"/>
    <property type="project" value="InterPro"/>
</dbReference>
<dbReference type="FunFam" id="1.25.40.430:FF:000003">
    <property type="entry name" value="Checkpoint serine/threonine-protein kinase BUB1"/>
    <property type="match status" value="1"/>
</dbReference>
<evidence type="ECO:0000256" key="1">
    <source>
        <dbReference type="ARBA" id="ARBA00004629"/>
    </source>
</evidence>
<dbReference type="InterPro" id="IPR015661">
    <property type="entry name" value="Bub1/Mad3"/>
</dbReference>
<dbReference type="InterPro" id="IPR008271">
    <property type="entry name" value="Ser/Thr_kinase_AS"/>
</dbReference>
<feature type="compositionally biased region" description="Polar residues" evidence="5">
    <location>
        <begin position="215"/>
        <end position="228"/>
    </location>
</feature>
<evidence type="ECO:0000256" key="5">
    <source>
        <dbReference type="SAM" id="MobiDB-lite"/>
    </source>
</evidence>
<protein>
    <submittedName>
        <fullName evidence="8">Related to spindle assembly checkpoint protein</fullName>
    </submittedName>
</protein>
<feature type="compositionally biased region" description="Basic and acidic residues" evidence="5">
    <location>
        <begin position="344"/>
        <end position="355"/>
    </location>
</feature>
<dbReference type="GO" id="GO:0007094">
    <property type="term" value="P:mitotic spindle assembly checkpoint signaling"/>
    <property type="evidence" value="ECO:0007669"/>
    <property type="project" value="InterPro"/>
</dbReference>
<dbReference type="SUPFAM" id="SSF56112">
    <property type="entry name" value="Protein kinase-like (PK-like)"/>
    <property type="match status" value="1"/>
</dbReference>
<dbReference type="GO" id="GO:0051754">
    <property type="term" value="P:meiotic sister chromatid cohesion, centromeric"/>
    <property type="evidence" value="ECO:0007669"/>
    <property type="project" value="TreeGrafter"/>
</dbReference>
<dbReference type="InterPro" id="IPR013212">
    <property type="entry name" value="Mad3/Bub1_I"/>
</dbReference>
<feature type="region of interest" description="Disordered" evidence="5">
    <location>
        <begin position="692"/>
        <end position="724"/>
    </location>
</feature>
<dbReference type="STRING" id="1109443.G4TQJ1"/>
<feature type="region of interest" description="Disordered" evidence="5">
    <location>
        <begin position="641"/>
        <end position="669"/>
    </location>
</feature>
<feature type="domain" description="BUB1 N-terminal" evidence="7">
    <location>
        <begin position="67"/>
        <end position="228"/>
    </location>
</feature>
<dbReference type="PROSITE" id="PS00108">
    <property type="entry name" value="PROTEIN_KINASE_ST"/>
    <property type="match status" value="1"/>
</dbReference>
<proteinExistence type="predicted"/>
<comment type="caution">
    <text evidence="8">The sequence shown here is derived from an EMBL/GenBank/DDBJ whole genome shotgun (WGS) entry which is preliminary data.</text>
</comment>
<reference evidence="8 9" key="1">
    <citation type="journal article" date="2011" name="PLoS Pathog.">
        <title>Endophytic Life Strategies Decoded by Genome and Transcriptome Analyses of the Mutualistic Root Symbiont Piriformospora indica.</title>
        <authorList>
            <person name="Zuccaro A."/>
            <person name="Lahrmann U."/>
            <person name="Guldener U."/>
            <person name="Langen G."/>
            <person name="Pfiffi S."/>
            <person name="Biedenkopf D."/>
            <person name="Wong P."/>
            <person name="Samans B."/>
            <person name="Grimm C."/>
            <person name="Basiewicz M."/>
            <person name="Murat C."/>
            <person name="Martin F."/>
            <person name="Kogel K.H."/>
        </authorList>
    </citation>
    <scope>NUCLEOTIDE SEQUENCE [LARGE SCALE GENOMIC DNA]</scope>
    <source>
        <strain evidence="8 9">DSM 11827</strain>
    </source>
</reference>
<dbReference type="PANTHER" id="PTHR14030:SF4">
    <property type="entry name" value="BUB1 KINASE, ISOFORM A-RELATED"/>
    <property type="match status" value="1"/>
</dbReference>